<protein>
    <recommendedName>
        <fullName evidence="7">BioF2-like acetyltransferase domain-containing protein</fullName>
    </recommendedName>
</protein>
<keyword evidence="4" id="KW-0573">Peptidoglycan synthesis</keyword>
<dbReference type="PROSITE" id="PS51191">
    <property type="entry name" value="FEMABX"/>
    <property type="match status" value="1"/>
</dbReference>
<dbReference type="GO" id="GO:0016755">
    <property type="term" value="F:aminoacyltransferase activity"/>
    <property type="evidence" value="ECO:0007669"/>
    <property type="project" value="InterPro"/>
</dbReference>
<accession>A0A2R4MDA8</accession>
<evidence type="ECO:0000256" key="6">
    <source>
        <dbReference type="ARBA" id="ARBA00023316"/>
    </source>
</evidence>
<feature type="domain" description="BioF2-like acetyltransferase" evidence="7">
    <location>
        <begin position="177"/>
        <end position="307"/>
    </location>
</feature>
<keyword evidence="9" id="KW-1185">Reference proteome</keyword>
<dbReference type="InterPro" id="IPR038740">
    <property type="entry name" value="BioF2-like_GNAT_dom"/>
</dbReference>
<comment type="similarity">
    <text evidence="1">Belongs to the FemABX family.</text>
</comment>
<dbReference type="PANTHER" id="PTHR36174:SF1">
    <property type="entry name" value="LIPID II:GLYCINE GLYCYLTRANSFERASE"/>
    <property type="match status" value="1"/>
</dbReference>
<dbReference type="Pfam" id="PF13480">
    <property type="entry name" value="Acetyltransf_6"/>
    <property type="match status" value="1"/>
</dbReference>
<evidence type="ECO:0000256" key="4">
    <source>
        <dbReference type="ARBA" id="ARBA00022984"/>
    </source>
</evidence>
<keyword evidence="6" id="KW-0961">Cell wall biogenesis/degradation</keyword>
<dbReference type="EMBL" id="CP021330">
    <property type="protein sequence ID" value="AVX04021.1"/>
    <property type="molecule type" value="Genomic_DNA"/>
</dbReference>
<dbReference type="PANTHER" id="PTHR36174">
    <property type="entry name" value="LIPID II:GLYCINE GLYCYLTRANSFERASE"/>
    <property type="match status" value="1"/>
</dbReference>
<evidence type="ECO:0000259" key="7">
    <source>
        <dbReference type="Pfam" id="PF13480"/>
    </source>
</evidence>
<dbReference type="GO" id="GO:0009252">
    <property type="term" value="P:peptidoglycan biosynthetic process"/>
    <property type="evidence" value="ECO:0007669"/>
    <property type="project" value="UniProtKB-KW"/>
</dbReference>
<dbReference type="Proteomes" id="UP000258927">
    <property type="component" value="Chromosome"/>
</dbReference>
<organism evidence="8 9">
    <name type="scientific">Maritalea myrionectae</name>
    <dbReference type="NCBI Taxonomy" id="454601"/>
    <lineage>
        <taxon>Bacteria</taxon>
        <taxon>Pseudomonadati</taxon>
        <taxon>Pseudomonadota</taxon>
        <taxon>Alphaproteobacteria</taxon>
        <taxon>Hyphomicrobiales</taxon>
        <taxon>Devosiaceae</taxon>
        <taxon>Maritalea</taxon>
    </lineage>
</organism>
<dbReference type="InterPro" id="IPR050644">
    <property type="entry name" value="PG_Glycine_Bridge_Synth"/>
</dbReference>
<keyword evidence="5" id="KW-0012">Acyltransferase</keyword>
<dbReference type="RefSeq" id="WP_117395445.1">
    <property type="nucleotide sequence ID" value="NZ_CP021330.1"/>
</dbReference>
<evidence type="ECO:0000256" key="5">
    <source>
        <dbReference type="ARBA" id="ARBA00023315"/>
    </source>
</evidence>
<dbReference type="STRING" id="1122213.GCA_000423365_01303"/>
<dbReference type="SUPFAM" id="SSF55729">
    <property type="entry name" value="Acyl-CoA N-acyltransferases (Nat)"/>
    <property type="match status" value="1"/>
</dbReference>
<dbReference type="GO" id="GO:0071555">
    <property type="term" value="P:cell wall organization"/>
    <property type="evidence" value="ECO:0007669"/>
    <property type="project" value="UniProtKB-KW"/>
</dbReference>
<sequence>MGGMALAVELDQVTVDQSLRVEEMDAASWDAQAHLFDDVCQEQLDVFASERWPAMQLDRLNFYAGDRLVAGCLVMHRTAPMGLGGLAVCKWGPILLDNSLPSALADYQAVVDWLKHEYAVKRRLMLSILPRAVPVEPNPAFEYLRESGFKKGAGLPFPNRYFVNVDLSDDEMRASFNQKWRKHLRNSEKNEMRFEHVGPDKMSEFNALYEEMTARKQFPDYSAYDSLNHLMDNIDPSIRPEIFMVYHEQEAVAGAIVFVGGDTAVYLYGATNDKALPMQAGYFMHWEIMRWLGTQPRVKWYDLGGTDGFLGLHQFKKGMAGKAGAITTVPPVMNYAHWFVPRLVGETLFLIRDVKANAMRWVNSFRKKGPND</sequence>
<proteinExistence type="inferred from homology"/>
<keyword evidence="3" id="KW-0133">Cell shape</keyword>
<dbReference type="GO" id="GO:0008360">
    <property type="term" value="P:regulation of cell shape"/>
    <property type="evidence" value="ECO:0007669"/>
    <property type="project" value="UniProtKB-KW"/>
</dbReference>
<name>A0A2R4MDA8_9HYPH</name>
<dbReference type="Gene3D" id="3.40.630.30">
    <property type="match status" value="1"/>
</dbReference>
<evidence type="ECO:0000313" key="8">
    <source>
        <dbReference type="EMBL" id="AVX04021.1"/>
    </source>
</evidence>
<keyword evidence="2" id="KW-0808">Transferase</keyword>
<dbReference type="InterPro" id="IPR003447">
    <property type="entry name" value="FEMABX"/>
</dbReference>
<dbReference type="KEGG" id="mmyr:MXMO3_01491"/>
<dbReference type="InterPro" id="IPR016181">
    <property type="entry name" value="Acyl_CoA_acyltransferase"/>
</dbReference>
<evidence type="ECO:0000313" key="9">
    <source>
        <dbReference type="Proteomes" id="UP000258927"/>
    </source>
</evidence>
<dbReference type="AlphaFoldDB" id="A0A2R4MDA8"/>
<gene>
    <name evidence="8" type="ORF">MXMO3_01491</name>
</gene>
<evidence type="ECO:0000256" key="1">
    <source>
        <dbReference type="ARBA" id="ARBA00009943"/>
    </source>
</evidence>
<evidence type="ECO:0000256" key="2">
    <source>
        <dbReference type="ARBA" id="ARBA00022679"/>
    </source>
</evidence>
<reference evidence="8 9" key="1">
    <citation type="submission" date="2017-05" db="EMBL/GenBank/DDBJ databases">
        <title>Genome Analysis of Maritalea myrionectae HL2708#5.</title>
        <authorList>
            <consortium name="Cotde Inc.-PKNU"/>
            <person name="Jang D."/>
            <person name="Oh H.-M."/>
        </authorList>
    </citation>
    <scope>NUCLEOTIDE SEQUENCE [LARGE SCALE GENOMIC DNA]</scope>
    <source>
        <strain evidence="8 9">HL2708#5</strain>
    </source>
</reference>
<evidence type="ECO:0000256" key="3">
    <source>
        <dbReference type="ARBA" id="ARBA00022960"/>
    </source>
</evidence>